<keyword evidence="3 10" id="KW-0846">Cobalamin</keyword>
<dbReference type="FunFam" id="1.10.1240.10:FF:000001">
    <property type="entry name" value="Methionine synthase"/>
    <property type="match status" value="1"/>
</dbReference>
<dbReference type="OrthoDB" id="9803687at2"/>
<organism evidence="18 19">
    <name type="scientific">Aquabacterium commune</name>
    <dbReference type="NCBI Taxonomy" id="70586"/>
    <lineage>
        <taxon>Bacteria</taxon>
        <taxon>Pseudomonadati</taxon>
        <taxon>Pseudomonadota</taxon>
        <taxon>Betaproteobacteria</taxon>
        <taxon>Burkholderiales</taxon>
        <taxon>Aquabacterium</taxon>
    </lineage>
</organism>
<dbReference type="PROSITE" id="PS50972">
    <property type="entry name" value="PTERIN_BINDING"/>
    <property type="match status" value="1"/>
</dbReference>
<dbReference type="PROSITE" id="PS51337">
    <property type="entry name" value="B12_BINDING_NTER"/>
    <property type="match status" value="1"/>
</dbReference>
<dbReference type="Pfam" id="PF02607">
    <property type="entry name" value="B12-binding_2"/>
    <property type="match status" value="1"/>
</dbReference>
<feature type="binding site" description="axial binding residue" evidence="11">
    <location>
        <position position="467"/>
    </location>
    <ligand>
        <name>methylcob(III)alamin</name>
        <dbReference type="ChEBI" id="CHEBI:28115"/>
    </ligand>
    <ligandPart>
        <name>Co</name>
        <dbReference type="ChEBI" id="CHEBI:27638"/>
    </ligandPart>
</feature>
<feature type="binding site" evidence="12">
    <location>
        <position position="512"/>
    </location>
    <ligand>
        <name>methylcob(III)alamin</name>
        <dbReference type="ChEBI" id="CHEBI:28115"/>
    </ligand>
</feature>
<protein>
    <recommendedName>
        <fullName evidence="9 10">Methionine synthase</fullName>
        <ecNumber evidence="9 10">2.1.1.13</ecNumber>
    </recommendedName>
    <alternativeName>
        <fullName evidence="10">5-methyltetrahydrofolate--homocysteine methyltransferase</fullName>
    </alternativeName>
</protein>
<evidence type="ECO:0000259" key="14">
    <source>
        <dbReference type="PROSITE" id="PS50972"/>
    </source>
</evidence>
<dbReference type="RefSeq" id="WP_133610831.1">
    <property type="nucleotide sequence ID" value="NZ_SNXW01000010.1"/>
</dbReference>
<keyword evidence="10" id="KW-0028">Amino-acid biosynthesis</keyword>
<name>A0A4R6R4S2_9BURK</name>
<feature type="binding site" evidence="12">
    <location>
        <begin position="908"/>
        <end position="909"/>
    </location>
    <ligand>
        <name>S-adenosyl-L-methionine</name>
        <dbReference type="ChEBI" id="CHEBI:59789"/>
    </ligand>
</feature>
<dbReference type="GO" id="GO:0046653">
    <property type="term" value="P:tetrahydrofolate metabolic process"/>
    <property type="evidence" value="ECO:0007669"/>
    <property type="project" value="TreeGrafter"/>
</dbReference>
<feature type="binding site" evidence="12">
    <location>
        <position position="395"/>
    </location>
    <ligand>
        <name>methylcob(III)alamin</name>
        <dbReference type="ChEBI" id="CHEBI:28115"/>
    </ligand>
</feature>
<dbReference type="InterPro" id="IPR011005">
    <property type="entry name" value="Dihydropteroate_synth-like_sf"/>
</dbReference>
<evidence type="ECO:0000256" key="4">
    <source>
        <dbReference type="ARBA" id="ARBA00022679"/>
    </source>
</evidence>
<feature type="binding site" evidence="12">
    <location>
        <position position="854"/>
    </location>
    <ligand>
        <name>S-adenosyl-L-methionine</name>
        <dbReference type="ChEBI" id="CHEBI:59789"/>
    </ligand>
</feature>
<keyword evidence="8 10" id="KW-0170">Cobalt</keyword>
<accession>A0A4R6R4S2</accession>
<evidence type="ECO:0000256" key="3">
    <source>
        <dbReference type="ARBA" id="ARBA00022628"/>
    </source>
</evidence>
<dbReference type="NCBIfam" id="NF007024">
    <property type="entry name" value="PRK09490.1"/>
    <property type="match status" value="1"/>
</dbReference>
<comment type="function">
    <text evidence="10">Catalyzes the transfer of a methyl group from methyl-cobalamin to homocysteine, yielding enzyme-bound cob(I)alamin and methionine. Subsequently, remethylates the cofactor using methyltetrahydrofolate.</text>
</comment>
<keyword evidence="7" id="KW-0677">Repeat</keyword>
<keyword evidence="4 10" id="KW-0808">Transferase</keyword>
<dbReference type="InterPro" id="IPR003759">
    <property type="entry name" value="Cbl-bd_cap"/>
</dbReference>
<feature type="domain" description="Pterin-binding" evidence="14">
    <location>
        <begin position="41"/>
        <end position="302"/>
    </location>
</feature>
<keyword evidence="19" id="KW-1185">Reference proteome</keyword>
<evidence type="ECO:0000256" key="7">
    <source>
        <dbReference type="ARBA" id="ARBA00022737"/>
    </source>
</evidence>
<feature type="binding site" evidence="12">
    <location>
        <position position="516"/>
    </location>
    <ligand>
        <name>methylcob(III)alamin</name>
        <dbReference type="ChEBI" id="CHEBI:28115"/>
    </ligand>
</feature>
<dbReference type="NCBIfam" id="TIGR02082">
    <property type="entry name" value="metH"/>
    <property type="match status" value="1"/>
</dbReference>
<dbReference type="InterPro" id="IPR006158">
    <property type="entry name" value="Cobalamin-bd"/>
</dbReference>
<dbReference type="PIRSF" id="PIRSF000381">
    <property type="entry name" value="MetH"/>
    <property type="match status" value="1"/>
</dbReference>
<dbReference type="EC" id="2.1.1.13" evidence="9 10"/>
<evidence type="ECO:0000256" key="12">
    <source>
        <dbReference type="PIRSR" id="PIRSR000381-2"/>
    </source>
</evidence>
<dbReference type="InterPro" id="IPR011822">
    <property type="entry name" value="MetH"/>
</dbReference>
<evidence type="ECO:0000256" key="1">
    <source>
        <dbReference type="ARBA" id="ARBA00010398"/>
    </source>
</evidence>
<evidence type="ECO:0000256" key="10">
    <source>
        <dbReference type="PIRNR" id="PIRNR000381"/>
    </source>
</evidence>
<comment type="domain">
    <text evidence="10">Modular enzyme with four functionally distinct domains. The isolated Hcy-binding domain catalyzes methyl transfer from free methylcobalamin to homocysteine. The Hcy-binding domain in association with the pterin-binding domain catalyzes the methylation of cob(I)alamin by methyltetrahydrofolate and the methylation of homocysteine. The B12-binding domain binds the cofactor. The AdoMet activation domain binds S-adenosyl-L-methionine. Under aerobic conditions cob(I)alamin can be converted to inactive cob(II)alamin. Reductive methylation by S-adenosyl-L-methionine and flavodoxin regenerates methylcobalamin.</text>
</comment>
<keyword evidence="5 10" id="KW-0949">S-adenosyl-L-methionine</keyword>
<comment type="cofactor">
    <cofactor evidence="10">
        <name>Zn(2+)</name>
        <dbReference type="ChEBI" id="CHEBI:29105"/>
    </cofactor>
</comment>
<dbReference type="EMBL" id="SNXW01000010">
    <property type="protein sequence ID" value="TDP80853.1"/>
    <property type="molecule type" value="Genomic_DNA"/>
</dbReference>
<dbReference type="InterPro" id="IPR004223">
    <property type="entry name" value="VitB12-dep_Met_synth_activ_dom"/>
</dbReference>
<dbReference type="PROSITE" id="PS51332">
    <property type="entry name" value="B12_BINDING"/>
    <property type="match status" value="1"/>
</dbReference>
<dbReference type="InterPro" id="IPR036594">
    <property type="entry name" value="Meth_synthase_dom"/>
</dbReference>
<evidence type="ECO:0000256" key="6">
    <source>
        <dbReference type="ARBA" id="ARBA00022723"/>
    </source>
</evidence>
<dbReference type="Gene3D" id="3.20.20.20">
    <property type="entry name" value="Dihydropteroate synthase-like"/>
    <property type="match status" value="1"/>
</dbReference>
<dbReference type="Pfam" id="PF02965">
    <property type="entry name" value="Met_synt_B12"/>
    <property type="match status" value="1"/>
</dbReference>
<comment type="cofactor">
    <cofactor evidence="10 11">
        <name>methylcob(III)alamin</name>
        <dbReference type="ChEBI" id="CHEBI:28115"/>
    </cofactor>
</comment>
<dbReference type="FunFam" id="3.20.20.20:FF:000002">
    <property type="entry name" value="Methionine synthase"/>
    <property type="match status" value="1"/>
</dbReference>
<comment type="pathway">
    <text evidence="10">Amino-acid biosynthesis; L-methionine biosynthesis via de novo pathway; L-methionine from L-homocysteine (MetH route): step 1/1.</text>
</comment>
<dbReference type="GO" id="GO:0005829">
    <property type="term" value="C:cytosol"/>
    <property type="evidence" value="ECO:0007669"/>
    <property type="project" value="TreeGrafter"/>
</dbReference>
<dbReference type="GO" id="GO:0031419">
    <property type="term" value="F:cobalamin binding"/>
    <property type="evidence" value="ECO:0007669"/>
    <property type="project" value="UniProtKB-UniRule"/>
</dbReference>
<dbReference type="InterPro" id="IPR000489">
    <property type="entry name" value="Pterin-binding_dom"/>
</dbReference>
<keyword evidence="10" id="KW-0862">Zinc</keyword>
<dbReference type="InterPro" id="IPR033706">
    <property type="entry name" value="Met_synthase_B12-bd"/>
</dbReference>
<dbReference type="GO" id="GO:0008270">
    <property type="term" value="F:zinc ion binding"/>
    <property type="evidence" value="ECO:0007669"/>
    <property type="project" value="UniProtKB-UniRule"/>
</dbReference>
<dbReference type="Gene3D" id="3.10.196.10">
    <property type="entry name" value="Vitamin B12-dependent methionine synthase, activation domain"/>
    <property type="match status" value="1"/>
</dbReference>
<feature type="region of interest" description="Disordered" evidence="13">
    <location>
        <begin position="1"/>
        <end position="27"/>
    </location>
</feature>
<comment type="catalytic activity">
    <reaction evidence="10">
        <text>(6S)-5-methyl-5,6,7,8-tetrahydrofolate + L-homocysteine = (6S)-5,6,7,8-tetrahydrofolate + L-methionine</text>
        <dbReference type="Rhea" id="RHEA:11172"/>
        <dbReference type="ChEBI" id="CHEBI:18608"/>
        <dbReference type="ChEBI" id="CHEBI:57453"/>
        <dbReference type="ChEBI" id="CHEBI:57844"/>
        <dbReference type="ChEBI" id="CHEBI:58199"/>
        <dbReference type="EC" id="2.1.1.13"/>
    </reaction>
</comment>
<feature type="binding site" evidence="12">
    <location>
        <begin position="464"/>
        <end position="468"/>
    </location>
    <ligand>
        <name>methylcob(III)alamin</name>
        <dbReference type="ChEBI" id="CHEBI:28115"/>
    </ligand>
</feature>
<dbReference type="Gene3D" id="1.10.288.10">
    <property type="entry name" value="Cobalamin-dependent Methionine Synthase, domain 2"/>
    <property type="match status" value="1"/>
</dbReference>
<dbReference type="SUPFAM" id="SSF56507">
    <property type="entry name" value="Methionine synthase activation domain-like"/>
    <property type="match status" value="1"/>
</dbReference>
<dbReference type="GO" id="GO:0050667">
    <property type="term" value="P:homocysteine metabolic process"/>
    <property type="evidence" value="ECO:0007669"/>
    <property type="project" value="TreeGrafter"/>
</dbReference>
<dbReference type="SUPFAM" id="SSF52242">
    <property type="entry name" value="Cobalamin (vitamin B12)-binding domain"/>
    <property type="match status" value="1"/>
</dbReference>
<evidence type="ECO:0000313" key="18">
    <source>
        <dbReference type="EMBL" id="TDP80853.1"/>
    </source>
</evidence>
<dbReference type="Proteomes" id="UP000294593">
    <property type="component" value="Unassembled WGS sequence"/>
</dbReference>
<proteinExistence type="inferred from homology"/>
<dbReference type="InterPro" id="IPR036724">
    <property type="entry name" value="Cobalamin-bd_sf"/>
</dbReference>
<dbReference type="SUPFAM" id="SSF47644">
    <property type="entry name" value="Methionine synthase domain"/>
    <property type="match status" value="1"/>
</dbReference>
<evidence type="ECO:0000256" key="9">
    <source>
        <dbReference type="NCBIfam" id="TIGR02082"/>
    </source>
</evidence>
<evidence type="ECO:0000259" key="15">
    <source>
        <dbReference type="PROSITE" id="PS50974"/>
    </source>
</evidence>
<dbReference type="InterPro" id="IPR050554">
    <property type="entry name" value="Met_Synthase/Corrinoid"/>
</dbReference>
<keyword evidence="6 10" id="KW-0479">Metal-binding</keyword>
<dbReference type="Gene3D" id="3.40.50.280">
    <property type="entry name" value="Cobalamin-binding domain"/>
    <property type="match status" value="1"/>
</dbReference>
<evidence type="ECO:0000259" key="16">
    <source>
        <dbReference type="PROSITE" id="PS51332"/>
    </source>
</evidence>
<dbReference type="SMART" id="SM01018">
    <property type="entry name" value="B12-binding_2"/>
    <property type="match status" value="1"/>
</dbReference>
<feature type="binding site" evidence="12">
    <location>
        <position position="658"/>
    </location>
    <ligand>
        <name>S-adenosyl-L-methionine</name>
        <dbReference type="ChEBI" id="CHEBI:59789"/>
    </ligand>
</feature>
<comment type="similarity">
    <text evidence="1">Belongs to the vitamin-B12 dependent methionine synthase family.</text>
</comment>
<dbReference type="SUPFAM" id="SSF51717">
    <property type="entry name" value="Dihydropteroate synthetase-like"/>
    <property type="match status" value="1"/>
</dbReference>
<feature type="domain" description="B12-binding" evidence="16">
    <location>
        <begin position="454"/>
        <end position="593"/>
    </location>
</feature>
<dbReference type="Gene3D" id="1.10.1240.10">
    <property type="entry name" value="Methionine synthase domain"/>
    <property type="match status" value="1"/>
</dbReference>
<feature type="domain" description="AdoMet activation" evidence="15">
    <location>
        <begin position="608"/>
        <end position="941"/>
    </location>
</feature>
<dbReference type="GO" id="GO:0032259">
    <property type="term" value="P:methylation"/>
    <property type="evidence" value="ECO:0007669"/>
    <property type="project" value="UniProtKB-KW"/>
</dbReference>
<dbReference type="GO" id="GO:0008705">
    <property type="term" value="F:methionine synthase activity"/>
    <property type="evidence" value="ECO:0007669"/>
    <property type="project" value="UniProtKB-UniRule"/>
</dbReference>
<dbReference type="InterPro" id="IPR037010">
    <property type="entry name" value="VitB12-dep_Met_synth_activ_sf"/>
</dbReference>
<dbReference type="CDD" id="cd02069">
    <property type="entry name" value="methionine_synthase_B12_BD"/>
    <property type="match status" value="1"/>
</dbReference>
<dbReference type="PROSITE" id="PS50974">
    <property type="entry name" value="ADOMET_ACTIVATION"/>
    <property type="match status" value="1"/>
</dbReference>
<feature type="domain" description="B12-binding N-terminal" evidence="17">
    <location>
        <begin position="347"/>
        <end position="445"/>
    </location>
</feature>
<evidence type="ECO:0000256" key="5">
    <source>
        <dbReference type="ARBA" id="ARBA00022691"/>
    </source>
</evidence>
<gene>
    <name evidence="18" type="ORF">EV672_11068</name>
</gene>
<feature type="binding site" evidence="12">
    <location>
        <position position="572"/>
    </location>
    <ligand>
        <name>methylcob(III)alamin</name>
        <dbReference type="ChEBI" id="CHEBI:28115"/>
    </ligand>
</feature>
<dbReference type="UniPathway" id="UPA00051">
    <property type="reaction ID" value="UER00081"/>
</dbReference>
<sequence length="941" mass="102989">MTPPAPAASTAPLSTGTPDAAPPPMRLSGLEPVLIGQGSLFVNVGERTNVTGSKAFARMILEGRFEDALSVARQQVENGAQVIDINMDEAMLDSKAAMVRFLNLIAGEPEIARVPIMIDSSKWEVIEAGLKCVQGKGIVNSISLKEGVENFVHQAKLVKRYGAAAVVMAFDEQGQADTFARKKEICERAYRILVDEVGFPPEDIVFDPNIFAIATGIEEHDNYAVDFIEATRWIKQNLPGAKVSGGVSNVSFSFRGNEPVREAIHTVFLYHAIQAGMDMGIVNAGMVGVYDDLDANLRELVEDIVLNRQPVFKDGEDTTLTPTERLLAIAEQVKGAAKDDTAKLAWRGTPEAPVSVAQRLSHALVHGITEFITADTEECYQEIKADGGRPLHVIEGPLMAGMNTVGDLFGAGKMFLPQVVKSARVMKQAVAHLLPYIEEEKKLLIEGGGDAKAKGKIVIATVKGDVHDIGKNIVTVVLQCNNFEVVNMGVMVPCKDILDKAKEVGADIIGLSGLITPSLEEMQYVAAEMERDAYFRERQTPLLIGGATCSRVHTAVKIAPNYSGPVVYVPDASRAVGVCSELLSDERQVAYIAELNADYAKVREQHANKKATPMVSLAEARTNKALVDFAAHTPEAPKFIGRRVFKNYDLGELAPYIDWSPFFQTWDLHGPYPAILSDAVVGEEAQRVFADAQAMLKKIVEGRWLTAHGVIGLYPANTVDDDAIALYADETRTTELMRWHPLRMQSERPVVDGVKRPNRSLADFVAPHPEAGGKADYIGMFAVTAGLNIEKKEAEFMAHHDDYSAIMLKALADRLAEAFAERMHERVRKEFWGYANAEVLDNTQLIKEQYRGIRPAPGYPACPDHTVKRDMFKVLDAHEVHMHLTESLAMMPAASVSGFYLAHPEAAYFNVGKIGSDQVDDWAQRTGHNRSDAERALAPLL</sequence>
<evidence type="ECO:0000313" key="19">
    <source>
        <dbReference type="Proteomes" id="UP000294593"/>
    </source>
</evidence>
<keyword evidence="2 10" id="KW-0489">Methyltransferase</keyword>
<comment type="caution">
    <text evidence="18">The sequence shown here is derived from an EMBL/GenBank/DDBJ whole genome shotgun (WGS) entry which is preliminary data.</text>
</comment>
<dbReference type="Pfam" id="PF02310">
    <property type="entry name" value="B12-binding"/>
    <property type="match status" value="1"/>
</dbReference>
<dbReference type="CDD" id="cd00740">
    <property type="entry name" value="MeTr"/>
    <property type="match status" value="1"/>
</dbReference>
<evidence type="ECO:0000256" key="2">
    <source>
        <dbReference type="ARBA" id="ARBA00022603"/>
    </source>
</evidence>
<evidence type="ECO:0000256" key="13">
    <source>
        <dbReference type="SAM" id="MobiDB-lite"/>
    </source>
</evidence>
<evidence type="ECO:0000259" key="17">
    <source>
        <dbReference type="PROSITE" id="PS51337"/>
    </source>
</evidence>
<dbReference type="AlphaFoldDB" id="A0A4R6R4S2"/>
<dbReference type="PANTHER" id="PTHR45833:SF1">
    <property type="entry name" value="METHIONINE SYNTHASE"/>
    <property type="match status" value="1"/>
</dbReference>
<dbReference type="Pfam" id="PF00809">
    <property type="entry name" value="Pterin_bind"/>
    <property type="match status" value="1"/>
</dbReference>
<feature type="compositionally biased region" description="Low complexity" evidence="13">
    <location>
        <begin position="7"/>
        <end position="18"/>
    </location>
</feature>
<keyword evidence="10" id="KW-0486">Methionine biosynthesis</keyword>
<evidence type="ECO:0000256" key="11">
    <source>
        <dbReference type="PIRSR" id="PIRSR000381-1"/>
    </source>
</evidence>
<dbReference type="PANTHER" id="PTHR45833">
    <property type="entry name" value="METHIONINE SYNTHASE"/>
    <property type="match status" value="1"/>
</dbReference>
<reference evidence="18 19" key="1">
    <citation type="submission" date="2019-03" db="EMBL/GenBank/DDBJ databases">
        <title>Genomic Encyclopedia of Type Strains, Phase IV (KMG-IV): sequencing the most valuable type-strain genomes for metagenomic binning, comparative biology and taxonomic classification.</title>
        <authorList>
            <person name="Goeker M."/>
        </authorList>
    </citation>
    <scope>NUCLEOTIDE SEQUENCE [LARGE SCALE GENOMIC DNA]</scope>
    <source>
        <strain evidence="18 19">DSM 11901</strain>
    </source>
</reference>
<evidence type="ECO:0000256" key="8">
    <source>
        <dbReference type="ARBA" id="ARBA00023285"/>
    </source>
</evidence>